<evidence type="ECO:0000313" key="8">
    <source>
        <dbReference type="EMBL" id="QOY26522.1"/>
    </source>
</evidence>
<keyword evidence="3" id="KW-0813">Transport</keyword>
<comment type="similarity">
    <text evidence="2">Belongs to the major facilitator superfamily.</text>
</comment>
<protein>
    <submittedName>
        <fullName evidence="8">Glucose/mannose transporter GlcP</fullName>
    </submittedName>
</protein>
<keyword evidence="4" id="KW-0812">Transmembrane</keyword>
<evidence type="ECO:0000256" key="6">
    <source>
        <dbReference type="ARBA" id="ARBA00023136"/>
    </source>
</evidence>
<dbReference type="PROSITE" id="PS50850">
    <property type="entry name" value="MFS"/>
    <property type="match status" value="1"/>
</dbReference>
<dbReference type="InterPro" id="IPR011701">
    <property type="entry name" value="MFS"/>
</dbReference>
<proteinExistence type="inferred from homology"/>
<evidence type="ECO:0000259" key="7">
    <source>
        <dbReference type="PROSITE" id="PS50850"/>
    </source>
</evidence>
<evidence type="ECO:0000256" key="3">
    <source>
        <dbReference type="ARBA" id="ARBA00022448"/>
    </source>
</evidence>
<sequence>MMKTRLLWISCFSYGSIAFTLVILGAVLPELLTHYLQSYSNGGVLVFSQFMGFLIGVIGMPYMVKKLGRKNVVIFGLALISCEMFITFLPPWPLLFFLVSIAGLGAGLVESCVGTIILTAIKERQAVAMSKMEVAYGLGALFMPLLSGFLINNHMWTIAFLVLGLSSFALLIAWKQMSFGSIDQLLIRKEVSSADTQKESTGYRSHGLLFIALAGAYFFFYGGSEVSIVHFIPSIFAEKWDIPNSLATITVTVYWTGMIIGRLLTGPVSEKLTYHRYLRLISIGGLAALTVLALSKNVWFGFALCFFLGLFMAGMFAIALIITNHFYPGKTETTTSILLASNGLGGSLLPIAVGWSLDEYPAQTAFWLFTALMLLMLLIVFSLRMLETIKSNNLQNHNSKAKSM</sequence>
<dbReference type="InterPro" id="IPR020846">
    <property type="entry name" value="MFS_dom"/>
</dbReference>
<gene>
    <name evidence="8" type="primary">glcP</name>
    <name evidence="8" type="ORF">BACVE_001490</name>
</gene>
<evidence type="ECO:0000313" key="9">
    <source>
        <dbReference type="Proteomes" id="UP000587477"/>
    </source>
</evidence>
<dbReference type="Pfam" id="PF07690">
    <property type="entry name" value="MFS_1"/>
    <property type="match status" value="2"/>
</dbReference>
<evidence type="ECO:0000256" key="1">
    <source>
        <dbReference type="ARBA" id="ARBA00004651"/>
    </source>
</evidence>
<dbReference type="PANTHER" id="PTHR23514">
    <property type="entry name" value="BYPASS OF STOP CODON PROTEIN 6"/>
    <property type="match status" value="1"/>
</dbReference>
<dbReference type="PANTHER" id="PTHR23514:SF3">
    <property type="entry name" value="BYPASS OF STOP CODON PROTEIN 6"/>
    <property type="match status" value="1"/>
</dbReference>
<evidence type="ECO:0000256" key="5">
    <source>
        <dbReference type="ARBA" id="ARBA00022989"/>
    </source>
</evidence>
<dbReference type="SUPFAM" id="SSF103473">
    <property type="entry name" value="MFS general substrate transporter"/>
    <property type="match status" value="1"/>
</dbReference>
<dbReference type="GO" id="GO:0022857">
    <property type="term" value="F:transmembrane transporter activity"/>
    <property type="evidence" value="ECO:0007669"/>
    <property type="project" value="InterPro"/>
</dbReference>
<accession>A0A411A1Y0</accession>
<feature type="domain" description="Major facilitator superfamily (MFS) profile" evidence="7">
    <location>
        <begin position="6"/>
        <end position="388"/>
    </location>
</feature>
<dbReference type="GO" id="GO:0005886">
    <property type="term" value="C:plasma membrane"/>
    <property type="evidence" value="ECO:0007669"/>
    <property type="project" value="UniProtKB-SubCell"/>
</dbReference>
<evidence type="ECO:0000256" key="2">
    <source>
        <dbReference type="ARBA" id="ARBA00008335"/>
    </source>
</evidence>
<organism evidence="8 9">
    <name type="scientific">Bacillus velezensis</name>
    <dbReference type="NCBI Taxonomy" id="492670"/>
    <lineage>
        <taxon>Bacteria</taxon>
        <taxon>Bacillati</taxon>
        <taxon>Bacillota</taxon>
        <taxon>Bacilli</taxon>
        <taxon>Bacillales</taxon>
        <taxon>Bacillaceae</taxon>
        <taxon>Bacillus</taxon>
        <taxon>Bacillus amyloliquefaciens group</taxon>
    </lineage>
</organism>
<dbReference type="InterPro" id="IPR036259">
    <property type="entry name" value="MFS_trans_sf"/>
</dbReference>
<dbReference type="EMBL" id="CP063687">
    <property type="protein sequence ID" value="QOY26522.1"/>
    <property type="molecule type" value="Genomic_DNA"/>
</dbReference>
<evidence type="ECO:0000256" key="4">
    <source>
        <dbReference type="ARBA" id="ARBA00022692"/>
    </source>
</evidence>
<dbReference type="CDD" id="cd17333">
    <property type="entry name" value="MFS_FucP_MFSD4_like"/>
    <property type="match status" value="1"/>
</dbReference>
<dbReference type="Gene3D" id="1.20.1250.20">
    <property type="entry name" value="MFS general substrate transporter like domains"/>
    <property type="match status" value="2"/>
</dbReference>
<name>A0A411A1Y0_BACVE</name>
<dbReference type="Proteomes" id="UP000587477">
    <property type="component" value="Chromosome"/>
</dbReference>
<comment type="subcellular location">
    <subcellularLocation>
        <location evidence="1">Cell membrane</location>
        <topology evidence="1">Multi-pass membrane protein</topology>
    </subcellularLocation>
</comment>
<reference evidence="9" key="1">
    <citation type="submission" date="2020-10" db="EMBL/GenBank/DDBJ databases">
        <title>Complete genome sequence of Bacillus velezensis NST6.</title>
        <authorList>
            <person name="Choi J."/>
        </authorList>
    </citation>
    <scope>NUCLEOTIDE SEQUENCE [LARGE SCALE GENOMIC DNA]</scope>
    <source>
        <strain evidence="9">NST6</strain>
    </source>
</reference>
<dbReference type="AlphaFoldDB" id="A0A411A1Y0"/>
<keyword evidence="5" id="KW-1133">Transmembrane helix</keyword>
<keyword evidence="6" id="KW-0472">Membrane</keyword>
<dbReference type="InterPro" id="IPR051788">
    <property type="entry name" value="MFS_Transporter"/>
</dbReference>